<evidence type="ECO:0000256" key="3">
    <source>
        <dbReference type="ARBA" id="ARBA00022553"/>
    </source>
</evidence>
<accession>A0A2N7VH16</accession>
<keyword evidence="6" id="KW-0808">Transferase</keyword>
<dbReference type="Gene3D" id="1.10.287.130">
    <property type="match status" value="1"/>
</dbReference>
<keyword evidence="7" id="KW-1185">Reference proteome</keyword>
<dbReference type="SMART" id="SM00388">
    <property type="entry name" value="HisKA"/>
    <property type="match status" value="1"/>
</dbReference>
<evidence type="ECO:0000256" key="4">
    <source>
        <dbReference type="SAM" id="MobiDB-lite"/>
    </source>
</evidence>
<dbReference type="SUPFAM" id="SSF55874">
    <property type="entry name" value="ATPase domain of HSP90 chaperone/DNA topoisomerase II/histidine kinase"/>
    <property type="match status" value="1"/>
</dbReference>
<reference evidence="6 7" key="1">
    <citation type="submission" date="2018-01" db="EMBL/GenBank/DDBJ databases">
        <title>Whole genome analyses suggest that Burkholderia sensu lato contains two further novel genera in the rhizoxinica-symbiotica group Mycetohabitans gen. nov., and Trinickia gen. nov.: implications for the evolution of diazotrophy and nodulation in the Burkholderiaceae.</title>
        <authorList>
            <person name="Estrada-de los Santos P."/>
            <person name="Palmer M."/>
            <person name="Chavez-Ramirez B."/>
            <person name="Beukes C."/>
            <person name="Steenkamp E.T."/>
            <person name="Hirsch A.M."/>
            <person name="Manyaka P."/>
            <person name="Maluk M."/>
            <person name="Lafos M."/>
            <person name="Crook M."/>
            <person name="Gross E."/>
            <person name="Simon M.F."/>
            <person name="Bueno dos Reis Junior F."/>
            <person name="Poole P.S."/>
            <person name="Venter S.N."/>
            <person name="James E.K."/>
        </authorList>
    </citation>
    <scope>NUCLEOTIDE SEQUENCE [LARGE SCALE GENOMIC DNA]</scope>
    <source>
        <strain evidence="6 7">GP25-8</strain>
    </source>
</reference>
<comment type="catalytic activity">
    <reaction evidence="1">
        <text>ATP + protein L-histidine = ADP + protein N-phospho-L-histidine.</text>
        <dbReference type="EC" id="2.7.13.3"/>
    </reaction>
</comment>
<dbReference type="InterPro" id="IPR036097">
    <property type="entry name" value="HisK_dim/P_sf"/>
</dbReference>
<organism evidence="6 7">
    <name type="scientific">Trinickia soli</name>
    <dbReference type="NCBI Taxonomy" id="380675"/>
    <lineage>
        <taxon>Bacteria</taxon>
        <taxon>Pseudomonadati</taxon>
        <taxon>Pseudomonadota</taxon>
        <taxon>Betaproteobacteria</taxon>
        <taxon>Burkholderiales</taxon>
        <taxon>Burkholderiaceae</taxon>
        <taxon>Trinickia</taxon>
    </lineage>
</organism>
<feature type="domain" description="Histidine kinase" evidence="5">
    <location>
        <begin position="50"/>
        <end position="272"/>
    </location>
</feature>
<keyword evidence="6" id="KW-0418">Kinase</keyword>
<dbReference type="PROSITE" id="PS50109">
    <property type="entry name" value="HIS_KIN"/>
    <property type="match status" value="1"/>
</dbReference>
<evidence type="ECO:0000256" key="2">
    <source>
        <dbReference type="ARBA" id="ARBA00012438"/>
    </source>
</evidence>
<dbReference type="GO" id="GO:0000155">
    <property type="term" value="F:phosphorelay sensor kinase activity"/>
    <property type="evidence" value="ECO:0007669"/>
    <property type="project" value="InterPro"/>
</dbReference>
<dbReference type="InterPro" id="IPR036890">
    <property type="entry name" value="HATPase_C_sf"/>
</dbReference>
<evidence type="ECO:0000259" key="5">
    <source>
        <dbReference type="PROSITE" id="PS50109"/>
    </source>
</evidence>
<dbReference type="SUPFAM" id="SSF47384">
    <property type="entry name" value="Homodimeric domain of signal transducing histidine kinase"/>
    <property type="match status" value="1"/>
</dbReference>
<dbReference type="PANTHER" id="PTHR43547:SF2">
    <property type="entry name" value="HYBRID SIGNAL TRANSDUCTION HISTIDINE KINASE C"/>
    <property type="match status" value="1"/>
</dbReference>
<feature type="region of interest" description="Disordered" evidence="4">
    <location>
        <begin position="1"/>
        <end position="24"/>
    </location>
</feature>
<comment type="caution">
    <text evidence="6">The sequence shown here is derived from an EMBL/GenBank/DDBJ whole genome shotgun (WGS) entry which is preliminary data.</text>
</comment>
<gene>
    <name evidence="6" type="ORF">C0Z19_25805</name>
</gene>
<sequence length="273" mass="29569">MLVAAARTAEPFTERPTVSTSSHAVAASDERLAHLRAEVALFMRDHVLSLVSHDLRSPLNAIHSWAYVLERKLDAADAASQRALAGIRAGVEQQVKLLEDAVDKTRAETKSLPLARESFPIRVAVERALEDARHAVLAARSNAVELVSSIDSERCDGDRERLVQALWTMLVFAAEASEPGAKLRLTSNIDSAFWRVEIAFTANFAALSDPEPAHALEPFARTQAMQPREAGRIAWALALAQRVASAHGGTFEQTGTGDGEPSTLVLRVPLLAQ</sequence>
<protein>
    <recommendedName>
        <fullName evidence="2">histidine kinase</fullName>
        <ecNumber evidence="2">2.7.13.3</ecNumber>
    </recommendedName>
</protein>
<dbReference type="EC" id="2.7.13.3" evidence="2"/>
<evidence type="ECO:0000313" key="7">
    <source>
        <dbReference type="Proteomes" id="UP000235347"/>
    </source>
</evidence>
<dbReference type="InterPro" id="IPR003661">
    <property type="entry name" value="HisK_dim/P_dom"/>
</dbReference>
<dbReference type="Proteomes" id="UP000235347">
    <property type="component" value="Unassembled WGS sequence"/>
</dbReference>
<proteinExistence type="predicted"/>
<dbReference type="InterPro" id="IPR005467">
    <property type="entry name" value="His_kinase_dom"/>
</dbReference>
<dbReference type="Gene3D" id="3.30.565.10">
    <property type="entry name" value="Histidine kinase-like ATPase, C-terminal domain"/>
    <property type="match status" value="1"/>
</dbReference>
<dbReference type="PANTHER" id="PTHR43547">
    <property type="entry name" value="TWO-COMPONENT HISTIDINE KINASE"/>
    <property type="match status" value="1"/>
</dbReference>
<evidence type="ECO:0000313" key="6">
    <source>
        <dbReference type="EMBL" id="PMS16447.1"/>
    </source>
</evidence>
<dbReference type="Pfam" id="PF00512">
    <property type="entry name" value="HisKA"/>
    <property type="match status" value="1"/>
</dbReference>
<evidence type="ECO:0000256" key="1">
    <source>
        <dbReference type="ARBA" id="ARBA00000085"/>
    </source>
</evidence>
<keyword evidence="3" id="KW-0597">Phosphoprotein</keyword>
<dbReference type="CDD" id="cd00082">
    <property type="entry name" value="HisKA"/>
    <property type="match status" value="1"/>
</dbReference>
<dbReference type="EMBL" id="PNYB01000035">
    <property type="protein sequence ID" value="PMS16447.1"/>
    <property type="molecule type" value="Genomic_DNA"/>
</dbReference>
<name>A0A2N7VH16_9BURK</name>
<dbReference type="AlphaFoldDB" id="A0A2N7VH16"/>